<dbReference type="Proteomes" id="UP000772434">
    <property type="component" value="Unassembled WGS sequence"/>
</dbReference>
<reference evidence="2" key="1">
    <citation type="submission" date="2020-11" db="EMBL/GenBank/DDBJ databases">
        <authorList>
            <consortium name="DOE Joint Genome Institute"/>
            <person name="Ahrendt S."/>
            <person name="Riley R."/>
            <person name="Andreopoulos W."/>
            <person name="Labutti K."/>
            <person name="Pangilinan J."/>
            <person name="Ruiz-Duenas F.J."/>
            <person name="Barrasa J.M."/>
            <person name="Sanchez-Garcia M."/>
            <person name="Camarero S."/>
            <person name="Miyauchi S."/>
            <person name="Serrano A."/>
            <person name="Linde D."/>
            <person name="Babiker R."/>
            <person name="Drula E."/>
            <person name="Ayuso-Fernandez I."/>
            <person name="Pacheco R."/>
            <person name="Padilla G."/>
            <person name="Ferreira P."/>
            <person name="Barriuso J."/>
            <person name="Kellner H."/>
            <person name="Castanera R."/>
            <person name="Alfaro M."/>
            <person name="Ramirez L."/>
            <person name="Pisabarro A.G."/>
            <person name="Kuo A."/>
            <person name="Tritt A."/>
            <person name="Lipzen A."/>
            <person name="He G."/>
            <person name="Yan M."/>
            <person name="Ng V."/>
            <person name="Cullen D."/>
            <person name="Martin F."/>
            <person name="Rosso M.-N."/>
            <person name="Henrissat B."/>
            <person name="Hibbett D."/>
            <person name="Martinez A.T."/>
            <person name="Grigoriev I.V."/>
        </authorList>
    </citation>
    <scope>NUCLEOTIDE SEQUENCE</scope>
    <source>
        <strain evidence="2">AH 40177</strain>
    </source>
</reference>
<organism evidence="2 3">
    <name type="scientific">Rhodocollybia butyracea</name>
    <dbReference type="NCBI Taxonomy" id="206335"/>
    <lineage>
        <taxon>Eukaryota</taxon>
        <taxon>Fungi</taxon>
        <taxon>Dikarya</taxon>
        <taxon>Basidiomycota</taxon>
        <taxon>Agaricomycotina</taxon>
        <taxon>Agaricomycetes</taxon>
        <taxon>Agaricomycetidae</taxon>
        <taxon>Agaricales</taxon>
        <taxon>Marasmiineae</taxon>
        <taxon>Omphalotaceae</taxon>
        <taxon>Rhodocollybia</taxon>
    </lineage>
</organism>
<keyword evidence="1" id="KW-1133">Transmembrane helix</keyword>
<protein>
    <submittedName>
        <fullName evidence="2">Uncharacterized protein</fullName>
    </submittedName>
</protein>
<keyword evidence="1" id="KW-0472">Membrane</keyword>
<keyword evidence="3" id="KW-1185">Reference proteome</keyword>
<dbReference type="EMBL" id="JADNRY010001178">
    <property type="protein sequence ID" value="KAF9019972.1"/>
    <property type="molecule type" value="Genomic_DNA"/>
</dbReference>
<evidence type="ECO:0000256" key="1">
    <source>
        <dbReference type="SAM" id="Phobius"/>
    </source>
</evidence>
<gene>
    <name evidence="2" type="ORF">BDP27DRAFT_131152</name>
</gene>
<evidence type="ECO:0000313" key="2">
    <source>
        <dbReference type="EMBL" id="KAF9019972.1"/>
    </source>
</evidence>
<dbReference type="AlphaFoldDB" id="A0A9P5P2S2"/>
<accession>A0A9P5P2S2</accession>
<feature type="transmembrane region" description="Helical" evidence="1">
    <location>
        <begin position="53"/>
        <end position="72"/>
    </location>
</feature>
<keyword evidence="1" id="KW-0812">Transmembrane</keyword>
<proteinExistence type="predicted"/>
<evidence type="ECO:0000313" key="3">
    <source>
        <dbReference type="Proteomes" id="UP000772434"/>
    </source>
</evidence>
<comment type="caution">
    <text evidence="2">The sequence shown here is derived from an EMBL/GenBank/DDBJ whole genome shotgun (WGS) entry which is preliminary data.</text>
</comment>
<name>A0A9P5P2S2_9AGAR</name>
<sequence length="84" mass="9666">MTRLNSMVHYWIAGIGFTFVTAIIIPRLQIPVLYHHQSSARLWYRLFHRKTELARIIFSLVPNSLLALASSFPRITLITSKKAA</sequence>
<feature type="transmembrane region" description="Helical" evidence="1">
    <location>
        <begin position="7"/>
        <end position="25"/>
    </location>
</feature>